<evidence type="ECO:0000313" key="2">
    <source>
        <dbReference type="EMBL" id="KAF4461822.1"/>
    </source>
</evidence>
<feature type="compositionally biased region" description="Polar residues" evidence="1">
    <location>
        <begin position="1"/>
        <end position="12"/>
    </location>
</feature>
<evidence type="ECO:0000313" key="3">
    <source>
        <dbReference type="Proteomes" id="UP000554235"/>
    </source>
</evidence>
<organism evidence="2 3">
    <name type="scientific">Fusarium albosuccineum</name>
    <dbReference type="NCBI Taxonomy" id="1237068"/>
    <lineage>
        <taxon>Eukaryota</taxon>
        <taxon>Fungi</taxon>
        <taxon>Dikarya</taxon>
        <taxon>Ascomycota</taxon>
        <taxon>Pezizomycotina</taxon>
        <taxon>Sordariomycetes</taxon>
        <taxon>Hypocreomycetidae</taxon>
        <taxon>Hypocreales</taxon>
        <taxon>Nectriaceae</taxon>
        <taxon>Fusarium</taxon>
        <taxon>Fusarium decemcellulare species complex</taxon>
    </lineage>
</organism>
<name>A0A8H4PHW2_9HYPO</name>
<dbReference type="AlphaFoldDB" id="A0A8H4PHW2"/>
<dbReference type="EMBL" id="JAADYS010001648">
    <property type="protein sequence ID" value="KAF4461822.1"/>
    <property type="molecule type" value="Genomic_DNA"/>
</dbReference>
<gene>
    <name evidence="2" type="ORF">FALBO_11376</name>
</gene>
<dbReference type="Proteomes" id="UP000554235">
    <property type="component" value="Unassembled WGS sequence"/>
</dbReference>
<proteinExistence type="predicted"/>
<keyword evidence="3" id="KW-1185">Reference proteome</keyword>
<feature type="compositionally biased region" description="Acidic residues" evidence="1">
    <location>
        <begin position="17"/>
        <end position="28"/>
    </location>
</feature>
<accession>A0A8H4PHW2</accession>
<reference evidence="2 3" key="1">
    <citation type="submission" date="2020-01" db="EMBL/GenBank/DDBJ databases">
        <title>Identification and distribution of gene clusters putatively required for synthesis of sphingolipid metabolism inhibitors in phylogenetically diverse species of the filamentous fungus Fusarium.</title>
        <authorList>
            <person name="Kim H.-S."/>
            <person name="Busman M."/>
            <person name="Brown D.W."/>
            <person name="Divon H."/>
            <person name="Uhlig S."/>
            <person name="Proctor R.H."/>
        </authorList>
    </citation>
    <scope>NUCLEOTIDE SEQUENCE [LARGE SCALE GENOMIC DNA]</scope>
    <source>
        <strain evidence="2 3">NRRL 20459</strain>
    </source>
</reference>
<feature type="region of interest" description="Disordered" evidence="1">
    <location>
        <begin position="1"/>
        <end position="30"/>
    </location>
</feature>
<evidence type="ECO:0000256" key="1">
    <source>
        <dbReference type="SAM" id="MobiDB-lite"/>
    </source>
</evidence>
<protein>
    <submittedName>
        <fullName evidence="2">Uncharacterized protein</fullName>
    </submittedName>
</protein>
<comment type="caution">
    <text evidence="2">The sequence shown here is derived from an EMBL/GenBank/DDBJ whole genome shotgun (WGS) entry which is preliminary data.</text>
</comment>
<sequence>MDFIDATQNNPIPANVDLDDDNDSDPEETQPLFRTSCWRSKYLANWTPVWKFKPLSTINAPTDGWQYIFAPGEVPPGKQLPLYLKLELNNSNSKLFGANQLDSDCYVSLFAIIALGMGTTEDPTKVAQTEDQAQKERRKRNWPRIEDAFLEDWNEH</sequence>